<reference evidence="2 3" key="1">
    <citation type="submission" date="2023-07" db="EMBL/GenBank/DDBJ databases">
        <title>Genomic Encyclopedia of Type Strains, Phase IV (KMG-IV): sequencing the most valuable type-strain genomes for metagenomic binning, comparative biology and taxonomic classification.</title>
        <authorList>
            <person name="Goeker M."/>
        </authorList>
    </citation>
    <scope>NUCLEOTIDE SEQUENCE [LARGE SCALE GENOMIC DNA]</scope>
    <source>
        <strain evidence="2 3">DSM 9768</strain>
    </source>
</reference>
<dbReference type="PROSITE" id="PS00806">
    <property type="entry name" value="ALDOLASE_CLASS_II_2"/>
    <property type="match status" value="1"/>
</dbReference>
<dbReference type="Proteomes" id="UP001230005">
    <property type="component" value="Unassembled WGS sequence"/>
</dbReference>
<dbReference type="PANTHER" id="PTHR30304">
    <property type="entry name" value="D-TAGATOSE-1,6-BISPHOSPHATE ALDOLASE"/>
    <property type="match status" value="1"/>
</dbReference>
<dbReference type="RefSeq" id="WP_307320457.1">
    <property type="nucleotide sequence ID" value="NZ_JAUSUG010000001.1"/>
</dbReference>
<dbReference type="PIRSF" id="PIRSF001359">
    <property type="entry name" value="F_bP_aldolase_II"/>
    <property type="match status" value="1"/>
</dbReference>
<organism evidence="2 3">
    <name type="scientific">Evansella vedderi</name>
    <dbReference type="NCBI Taxonomy" id="38282"/>
    <lineage>
        <taxon>Bacteria</taxon>
        <taxon>Bacillati</taxon>
        <taxon>Bacillota</taxon>
        <taxon>Bacilli</taxon>
        <taxon>Bacillales</taxon>
        <taxon>Bacillaceae</taxon>
        <taxon>Evansella</taxon>
    </lineage>
</organism>
<evidence type="ECO:0000313" key="3">
    <source>
        <dbReference type="Proteomes" id="UP001230005"/>
    </source>
</evidence>
<dbReference type="EC" id="4.1.2.13" evidence="2"/>
<dbReference type="NCBIfam" id="TIGR00167">
    <property type="entry name" value="cbbA"/>
    <property type="match status" value="1"/>
</dbReference>
<dbReference type="PANTHER" id="PTHR30304:SF0">
    <property type="entry name" value="D-TAGATOSE-1,6-BISPHOSPHATE ALDOLASE SUBUNIT GATY-RELATED"/>
    <property type="match status" value="1"/>
</dbReference>
<keyword evidence="2" id="KW-0456">Lyase</keyword>
<evidence type="ECO:0000256" key="1">
    <source>
        <dbReference type="ARBA" id="ARBA00001947"/>
    </source>
</evidence>
<gene>
    <name evidence="2" type="ORF">J2S74_000098</name>
</gene>
<protein>
    <submittedName>
        <fullName evidence="2">Fructose-bisphosphate aldolase class II/tagatose 1,6-diphosphate aldolase GatY/KbaY</fullName>
        <ecNumber evidence="2">4.1.2.13</ecNumber>
        <ecNumber evidence="2">4.1.2.40</ecNumber>
    </submittedName>
</protein>
<dbReference type="GO" id="GO:0004332">
    <property type="term" value="F:fructose-bisphosphate aldolase activity"/>
    <property type="evidence" value="ECO:0007669"/>
    <property type="project" value="UniProtKB-EC"/>
</dbReference>
<comment type="cofactor">
    <cofactor evidence="1">
        <name>Zn(2+)</name>
        <dbReference type="ChEBI" id="CHEBI:29105"/>
    </cofactor>
</comment>
<dbReference type="EC" id="4.1.2.40" evidence="2"/>
<dbReference type="SUPFAM" id="SSF51569">
    <property type="entry name" value="Aldolase"/>
    <property type="match status" value="1"/>
</dbReference>
<accession>A0ABT9ZNB6</accession>
<dbReference type="GO" id="GO:0009025">
    <property type="term" value="F:tagatose-bisphosphate aldolase activity"/>
    <property type="evidence" value="ECO:0007669"/>
    <property type="project" value="UniProtKB-EC"/>
</dbReference>
<dbReference type="InterPro" id="IPR013785">
    <property type="entry name" value="Aldolase_TIM"/>
</dbReference>
<comment type="caution">
    <text evidence="2">The sequence shown here is derived from an EMBL/GenBank/DDBJ whole genome shotgun (WGS) entry which is preliminary data.</text>
</comment>
<name>A0ABT9ZNB6_9BACI</name>
<dbReference type="PROSITE" id="PS00602">
    <property type="entry name" value="ALDOLASE_CLASS_II_1"/>
    <property type="match status" value="1"/>
</dbReference>
<dbReference type="CDD" id="cd00947">
    <property type="entry name" value="TBP_aldolase_IIB"/>
    <property type="match status" value="1"/>
</dbReference>
<dbReference type="Pfam" id="PF01116">
    <property type="entry name" value="F_bP_aldolase"/>
    <property type="match status" value="1"/>
</dbReference>
<proteinExistence type="predicted"/>
<evidence type="ECO:0000313" key="2">
    <source>
        <dbReference type="EMBL" id="MDQ0252726.1"/>
    </source>
</evidence>
<sequence>MALVSTKEILKDAYENHYAIGAFGAHNLEIMKGIISGAEMMDTPVILQTTPGTINYVGIRFLRAIAEEMAAVSKVPVALHLDHGNSFDIVMKCLRSGYTSVMIDGSHLSFNDNVALVKRVVDAANPIGVPVEAELGTIGGVEDDLTVDESLATYTDPVAAEMFISETKVDSFAPAFGTAHGMYKREPKLRLDILEEIYNRTNCPLVMHGASGIPDSSLQNALKFGIAKVNFSTELKVVFAKELRNYLFDNPGQDDPRKYFLPAQEAVKNLVMNKIGLLQKKVYAK</sequence>
<dbReference type="InterPro" id="IPR050246">
    <property type="entry name" value="Class_II_FBP_aldolase"/>
</dbReference>
<dbReference type="Gene3D" id="3.20.20.70">
    <property type="entry name" value="Aldolase class I"/>
    <property type="match status" value="1"/>
</dbReference>
<keyword evidence="3" id="KW-1185">Reference proteome</keyword>
<dbReference type="EMBL" id="JAUSUG010000001">
    <property type="protein sequence ID" value="MDQ0252726.1"/>
    <property type="molecule type" value="Genomic_DNA"/>
</dbReference>
<dbReference type="InterPro" id="IPR000771">
    <property type="entry name" value="FBA_II"/>
</dbReference>